<keyword evidence="16" id="KW-1185">Reference proteome</keyword>
<evidence type="ECO:0000256" key="5">
    <source>
        <dbReference type="ARBA" id="ARBA00022759"/>
    </source>
</evidence>
<evidence type="ECO:0000256" key="12">
    <source>
        <dbReference type="ARBA" id="ARBA00046380"/>
    </source>
</evidence>
<dbReference type="GO" id="GO:0004519">
    <property type="term" value="F:endonuclease activity"/>
    <property type="evidence" value="ECO:0007669"/>
    <property type="project" value="UniProtKB-UniRule"/>
</dbReference>
<comment type="cofactor">
    <cofactor evidence="1 13">
        <name>Mg(2+)</name>
        <dbReference type="ChEBI" id="CHEBI:18420"/>
    </cofactor>
</comment>
<dbReference type="Pfam" id="PF22702">
    <property type="entry name" value="Cas9_RuvC"/>
    <property type="match status" value="1"/>
</dbReference>
<dbReference type="GO" id="GO:0051607">
    <property type="term" value="P:defense response to virus"/>
    <property type="evidence" value="ECO:0007669"/>
    <property type="project" value="UniProtKB-UniRule"/>
</dbReference>
<feature type="binding site" evidence="13">
    <location>
        <position position="779"/>
    </location>
    <ligand>
        <name>Mg(2+)</name>
        <dbReference type="ChEBI" id="CHEBI:18420"/>
        <label>2</label>
    </ligand>
</feature>
<organism evidence="15 16">
    <name type="scientific">Pediococcus acidilactici DSM 20284</name>
    <dbReference type="NCBI Taxonomy" id="862514"/>
    <lineage>
        <taxon>Bacteria</taxon>
        <taxon>Bacillati</taxon>
        <taxon>Bacillota</taxon>
        <taxon>Bacilli</taxon>
        <taxon>Lactobacillales</taxon>
        <taxon>Lactobacillaceae</taxon>
        <taxon>Pediococcus</taxon>
        <taxon>Pediococcus acidilactici group</taxon>
    </lineage>
</organism>
<keyword evidence="6 13" id="KW-0378">Hydrolase</keyword>
<keyword evidence="11" id="KW-0464">Manganese</keyword>
<dbReference type="Pfam" id="PF16592">
    <property type="entry name" value="Cas9_REC"/>
    <property type="match status" value="1"/>
</dbReference>
<feature type="binding site" evidence="13">
    <location>
        <position position="779"/>
    </location>
    <ligand>
        <name>Mg(2+)</name>
        <dbReference type="ChEBI" id="CHEBI:18420"/>
        <label>1</label>
    </ligand>
</feature>
<feature type="binding site" evidence="13">
    <location>
        <position position="11"/>
    </location>
    <ligand>
        <name>Mg(2+)</name>
        <dbReference type="ChEBI" id="CHEBI:18420"/>
        <label>1</label>
    </ligand>
</feature>
<feature type="active site" description="Proton acceptor for HNH nuclease domain" evidence="13">
    <location>
        <position position="856"/>
    </location>
</feature>
<comment type="subunit">
    <text evidence="12 13">Monomer. Binds crRNA and tracrRNA.</text>
</comment>
<evidence type="ECO:0000256" key="8">
    <source>
        <dbReference type="ARBA" id="ARBA00022884"/>
    </source>
</evidence>
<dbReference type="InterPro" id="IPR032237">
    <property type="entry name" value="Cas9_PI"/>
</dbReference>
<sequence length="1364" mass="157571">MGDRKYNLGLDIGTSSIGFAAVDENNQPIRVKGKTAIGVRLFEEGKTAADRRGFRTTRRRLSRRRWRINLLNEIFDAHLAEVDPTFLARLKESNRSNLDPKKSFQGSLLFPERKDYQFYEEYPTIYHLRKALMEKDRKFDFREIYLAVHHIIKYRGNFLNGTPMRSFKVENIELDTLFDQLNQLYAEIVPDNELAFDLAQVADVKDVLSSTTIYKMDKKKQLVKMMLLPASNKALQSENKKIVTQFVNAILNYKFKLDVLLQVETDADWSLKLNDEGADDKLEEFTGDLDENRLEIIDLLQRLHNWFSLNEITKDGNSLSAAMVEKYENHHHHLGLLKKVIENHPDAKKAKALKETYTAYVGKTDDKTQNQDDFYKAVEKNLDDSPDAKEIKRLIQLDQFMPKQRTGQNGAIPHQLHQQELDQIIEKQSKYYPFLAEPNPNVKRRKDAPYKLDELIAFKIPYYVGPLVTPEEQAQNGENVFAWMKRKAAGPITPWNFDEKVDRMESANRFIRRMTTKDTYLFGEDVLPAESMIYQKFVVLNELNNLKINGRHLSLKDKQDVYNDLFKQQKTVSIKALQNYYVTKKKAATAPTVGGLADPKKFLSSLSTYIDFKNMFGERVNDPQFQEDLEQIVEWSTIFEDRGIFKAKLQALGWLSEKQIQQLVAKRYKGWGRLSKKLLTGLKNAEGYSILDEMWRSTGNFMQIQSRPEFAALIQQANEKQFEGNDPDNVWENIENILGDAYTSPQNKKAIRQVVKVVQDIEKAVGNPPEKIAIEFTREAAANPQRTQSRLRTLEKLYESAEEVVDAGLTAELAEFKENKHVLSDKYYLYFTQLGRDVYTGDTISLDKLNDYDVDHILPQSFIKDDSLDNRVLTIRAVNNGKSDNVPAKMFGKKMGSFWRYLLDNGMISKRKYNNLITDPDNISKYAQKGFINRQLVETSQVIKLTANILNGIYDKDTEIIEVPAKMNSQMRKMFDLVKVREVNDYHHAFDAYLTIFIGNYLYKCYPKLQPYFVYDNFKKFGNKEDIGHKRFNFLGKIEREKKVVAPETGEILWSNVAPNETIKQIKKVYDYKFMIVSREITTRRAELFNQTVYPKNYHGKLIPIKEDRPTDLYGGYSGNTDAYLAIVALEDKKKGKYFKVVGIPTRVAAKLEKLKQQDSQQYLQALHKVIAPQFTKSTKKGIKKTEFEIVLDKVHYRQLVQDGPVKMMLGSSTYKYNAKQLVLSEKALQVIADDRKFDETQKDDNLIAVYDEILSIVNQSFDLYDINGFRKKLNDNRDQFIDLPAETKYEGRKVVAHGKREMILEILKGLHANAAFGNLKPIGFSTAFGQLQVPNGIILSKNAILIHQSPSGLFERKIKLSDL</sequence>
<dbReference type="GO" id="GO:0046872">
    <property type="term" value="F:metal ion binding"/>
    <property type="evidence" value="ECO:0007669"/>
    <property type="project" value="UniProtKB-UniRule"/>
</dbReference>
<dbReference type="PROSITE" id="PS51749">
    <property type="entry name" value="HNH_CAS9"/>
    <property type="match status" value="1"/>
</dbReference>
<evidence type="ECO:0000256" key="1">
    <source>
        <dbReference type="ARBA" id="ARBA00001946"/>
    </source>
</evidence>
<dbReference type="HAMAP" id="MF_01480">
    <property type="entry name" value="Cas9"/>
    <property type="match status" value="1"/>
</dbReference>
<name>E0NI75_PEDAC</name>
<keyword evidence="7 13" id="KW-0460">Magnesium</keyword>
<dbReference type="EMBL" id="AEEG01000009">
    <property type="protein sequence ID" value="EFL94838.1"/>
    <property type="molecule type" value="Genomic_DNA"/>
</dbReference>
<dbReference type="Pfam" id="PF16593">
    <property type="entry name" value="Cas9-BH"/>
    <property type="match status" value="1"/>
</dbReference>
<dbReference type="HOGENOM" id="CLU_005604_0_0_9"/>
<evidence type="ECO:0000256" key="9">
    <source>
        <dbReference type="ARBA" id="ARBA00023118"/>
    </source>
</evidence>
<dbReference type="InterPro" id="IPR036397">
    <property type="entry name" value="RNaseH_sf"/>
</dbReference>
<dbReference type="InterPro" id="IPR003615">
    <property type="entry name" value="HNH_nuc"/>
</dbReference>
<dbReference type="GO" id="GO:0003723">
    <property type="term" value="F:RNA binding"/>
    <property type="evidence" value="ECO:0007669"/>
    <property type="project" value="UniProtKB-UniRule"/>
</dbReference>
<gene>
    <name evidence="13" type="primary">cas9</name>
    <name evidence="15" type="synonym">csn1</name>
    <name evidence="15" type="ORF">HMPREF0623_1706</name>
</gene>
<evidence type="ECO:0000256" key="4">
    <source>
        <dbReference type="ARBA" id="ARBA00022723"/>
    </source>
</evidence>
<dbReference type="InterPro" id="IPR033114">
    <property type="entry name" value="HNH_CAS9"/>
</dbReference>
<evidence type="ECO:0000256" key="3">
    <source>
        <dbReference type="ARBA" id="ARBA00022722"/>
    </source>
</evidence>
<evidence type="ECO:0000256" key="7">
    <source>
        <dbReference type="ARBA" id="ARBA00022842"/>
    </source>
</evidence>
<dbReference type="GO" id="GO:0003677">
    <property type="term" value="F:DNA binding"/>
    <property type="evidence" value="ECO:0007669"/>
    <property type="project" value="UniProtKB-UniRule"/>
</dbReference>
<dbReference type="EC" id="3.1.-.-" evidence="13"/>
<dbReference type="Pfam" id="PF16595">
    <property type="entry name" value="Cas9_PI"/>
    <property type="match status" value="1"/>
</dbReference>
<comment type="similarity">
    <text evidence="2">Belongs to the CRISPR-associated protein Cas9 family. Subtype II-A subfamily.</text>
</comment>
<keyword evidence="9 13" id="KW-0051">Antiviral defense</keyword>
<dbReference type="Gene3D" id="3.30.420.10">
    <property type="entry name" value="Ribonuclease H-like superfamily/Ribonuclease H"/>
    <property type="match status" value="1"/>
</dbReference>
<evidence type="ECO:0000313" key="16">
    <source>
        <dbReference type="Proteomes" id="UP000004470"/>
    </source>
</evidence>
<feature type="binding site" evidence="13">
    <location>
        <position position="775"/>
    </location>
    <ligand>
        <name>Mg(2+)</name>
        <dbReference type="ChEBI" id="CHEBI:18420"/>
        <label>1</label>
    </ligand>
</feature>
<feature type="domain" description="HNH Cas9-type" evidence="14">
    <location>
        <begin position="777"/>
        <end position="936"/>
    </location>
</feature>
<comment type="similarity">
    <text evidence="13">Belongs to the CRISPR-associated Cas9 family.</text>
</comment>
<dbReference type="Proteomes" id="UP000004470">
    <property type="component" value="Unassembled WGS sequence"/>
</dbReference>
<keyword evidence="10 13" id="KW-0238">DNA-binding</keyword>
<evidence type="ECO:0000256" key="11">
    <source>
        <dbReference type="ARBA" id="ARBA00023211"/>
    </source>
</evidence>
<evidence type="ECO:0000256" key="10">
    <source>
        <dbReference type="ARBA" id="ARBA00023125"/>
    </source>
</evidence>
<evidence type="ECO:0000256" key="13">
    <source>
        <dbReference type="HAMAP-Rule" id="MF_01480"/>
    </source>
</evidence>
<dbReference type="RefSeq" id="WP_004166700.1">
    <property type="nucleotide sequence ID" value="NZ_GL397067.1"/>
</dbReference>
<proteinExistence type="inferred from homology"/>
<keyword evidence="5 13" id="KW-0255">Endonuclease</keyword>
<reference evidence="15" key="1">
    <citation type="submission" date="2010-07" db="EMBL/GenBank/DDBJ databases">
        <authorList>
            <person name="Muzny D."/>
            <person name="Qin X."/>
            <person name="Deng J."/>
            <person name="Jiang H."/>
            <person name="Liu Y."/>
            <person name="Qu J."/>
            <person name="Song X.-Z."/>
            <person name="Zhang L."/>
            <person name="Thornton R."/>
            <person name="Coyle M."/>
            <person name="Francisco L."/>
            <person name="Jackson L."/>
            <person name="Javaid M."/>
            <person name="Korchina V."/>
            <person name="Kovar C."/>
            <person name="Mata R."/>
            <person name="Mathew T."/>
            <person name="Ngo R."/>
            <person name="Nguyen L."/>
            <person name="Nguyen N."/>
            <person name="Okwuonu G."/>
            <person name="Ongeri F."/>
            <person name="Pham C."/>
            <person name="Simmons D."/>
            <person name="Wilczek-Boney K."/>
            <person name="Hale W."/>
            <person name="Jakkamsetti A."/>
            <person name="Pham P."/>
            <person name="Ruth R."/>
            <person name="San Lucas F."/>
            <person name="Warren J."/>
            <person name="Zhang J."/>
            <person name="Zhao Z."/>
            <person name="Zhou C."/>
            <person name="Zhu D."/>
            <person name="Lee S."/>
            <person name="Bess C."/>
            <person name="Blankenburg K."/>
            <person name="Forbes L."/>
            <person name="Fu Q."/>
            <person name="Gubbala S."/>
            <person name="Hirani K."/>
            <person name="Jayaseelan J.C."/>
            <person name="Lara F."/>
            <person name="Munidasa M."/>
            <person name="Palculict T."/>
            <person name="Patil S."/>
            <person name="Pu L.-L."/>
            <person name="Saada N."/>
            <person name="Tang L."/>
            <person name="Weissenberger G."/>
            <person name="Zhu Y."/>
            <person name="Hemphill L."/>
            <person name="Shang Y."/>
            <person name="Youmans B."/>
            <person name="Ayvaz T."/>
            <person name="Ross M."/>
            <person name="Santibanez J."/>
            <person name="Aqrawi P."/>
            <person name="Gross S."/>
            <person name="Joshi V."/>
            <person name="Fowler G."/>
            <person name="Nazareth L."/>
            <person name="Reid J."/>
            <person name="Worley K."/>
            <person name="Petrosino J."/>
            <person name="Highlander S."/>
            <person name="Gibbs R."/>
        </authorList>
    </citation>
    <scope>NUCLEOTIDE SEQUENCE [LARGE SCALE GENOMIC DNA]</scope>
    <source>
        <strain evidence="15">DSM 20284</strain>
    </source>
</reference>
<keyword evidence="3 13" id="KW-0540">Nuclease</keyword>
<comment type="domain">
    <text evidence="13">Has 2 endonuclease domains. The discontinuous RuvC-like domain cleaves the target DNA noncomplementary to crRNA while the HNH nuclease domain cleaves the target DNA complementary to crRNA.</text>
</comment>
<evidence type="ECO:0000256" key="2">
    <source>
        <dbReference type="ARBA" id="ARBA00005244"/>
    </source>
</evidence>
<feature type="binding site" evidence="13">
    <location>
        <position position="988"/>
    </location>
    <ligand>
        <name>Mg(2+)</name>
        <dbReference type="ChEBI" id="CHEBI:18420"/>
        <label>2</label>
    </ligand>
</feature>
<feature type="active site" description="For RuvC-like nuclease domain" evidence="13">
    <location>
        <position position="11"/>
    </location>
</feature>
<keyword evidence="4 13" id="KW-0479">Metal-binding</keyword>
<comment type="caution">
    <text evidence="15">The sequence shown here is derived from an EMBL/GenBank/DDBJ whole genome shotgun (WGS) entry which is preliminary data.</text>
</comment>
<dbReference type="InterPro" id="IPR032240">
    <property type="entry name" value="Cas9_REC"/>
</dbReference>
<dbReference type="eggNOG" id="COG3513">
    <property type="taxonomic scope" value="Bacteria"/>
</dbReference>
<dbReference type="NCBIfam" id="TIGR01865">
    <property type="entry name" value="cas_Csn1"/>
    <property type="match status" value="1"/>
</dbReference>
<comment type="function">
    <text evidence="13">CRISPR (clustered regularly interspaced short palindromic repeat) is an adaptive immune system that provides protection against mobile genetic elements (viruses, transposable elements and conjugative plasmids). CRISPR clusters contain spacers, sequences complementary to antecedent mobile elements, and target invading nucleic acids. CRISPR clusters are transcribed and processed into CRISPR RNA (crRNA). In type II CRISPR systems correct processing of pre-crRNA requires a trans-encoded small RNA (tracrRNA), endogenous ribonuclease 3 (rnc) and this protein. The tracrRNA serves as a guide for ribonuclease 3-aided processing of pre-crRNA. Subsequently Cas9/crRNA/tracrRNA endonucleolytically cleaves linear or circular dsDNA target complementary to the spacer; Cas9 is inactive in the absence of the 2 guide RNAs (gRNA). Cas9 recognizes the protospacer adjacent motif (PAM) in the CRISPR repeat sequences to help distinguish self versus nonself, as targets within the bacterial CRISPR locus do not have PAMs. PAM recognition is also required for catalytic activity.</text>
</comment>
<evidence type="ECO:0000259" key="14">
    <source>
        <dbReference type="PROSITE" id="PS51749"/>
    </source>
</evidence>
<evidence type="ECO:0000256" key="6">
    <source>
        <dbReference type="ARBA" id="ARBA00022801"/>
    </source>
</evidence>
<dbReference type="InterPro" id="IPR055228">
    <property type="entry name" value="Cas9_RuvC"/>
</dbReference>
<dbReference type="GO" id="GO:0043571">
    <property type="term" value="P:maintenance of CRISPR repeat elements"/>
    <property type="evidence" value="ECO:0007669"/>
    <property type="project" value="UniProtKB-UniRule"/>
</dbReference>
<dbReference type="InterPro" id="IPR028629">
    <property type="entry name" value="Cas9"/>
</dbReference>
<dbReference type="InterPro" id="IPR032239">
    <property type="entry name" value="Cas9-BH"/>
</dbReference>
<dbReference type="GO" id="GO:0016787">
    <property type="term" value="F:hydrolase activity"/>
    <property type="evidence" value="ECO:0007669"/>
    <property type="project" value="UniProtKB-KW"/>
</dbReference>
<keyword evidence="8 13" id="KW-0694">RNA-binding</keyword>
<evidence type="ECO:0000313" key="15">
    <source>
        <dbReference type="EMBL" id="EFL94838.1"/>
    </source>
</evidence>
<accession>E0NI75</accession>
<protein>
    <recommendedName>
        <fullName evidence="13">CRISPR-associated endonuclease Cas9</fullName>
        <ecNumber evidence="13">3.1.-.-</ecNumber>
    </recommendedName>
</protein>
<feature type="binding site" evidence="13">
    <location>
        <position position="11"/>
    </location>
    <ligand>
        <name>Mg(2+)</name>
        <dbReference type="ChEBI" id="CHEBI:18420"/>
        <label>2</label>
    </ligand>
</feature>
<dbReference type="Pfam" id="PF13395">
    <property type="entry name" value="HNH_4"/>
    <property type="match status" value="1"/>
</dbReference>